<dbReference type="PANTHER" id="PTHR11349">
    <property type="entry name" value="NUCLEOSIDE DIPHOSPHATE KINASE"/>
    <property type="match status" value="1"/>
</dbReference>
<evidence type="ECO:0000256" key="5">
    <source>
        <dbReference type="ARBA" id="ARBA00022777"/>
    </source>
</evidence>
<dbReference type="STRING" id="1802362.A2806_04390"/>
<accession>A0A1G2PKQ2</accession>
<evidence type="ECO:0000313" key="9">
    <source>
        <dbReference type="Proteomes" id="UP000177629"/>
    </source>
</evidence>
<dbReference type="EC" id="2.7.4.6" evidence="3"/>
<dbReference type="Proteomes" id="UP000177629">
    <property type="component" value="Unassembled WGS sequence"/>
</dbReference>
<dbReference type="Gene3D" id="3.30.70.141">
    <property type="entry name" value="Nucleoside diphosphate kinase-like domain"/>
    <property type="match status" value="1"/>
</dbReference>
<proteinExistence type="inferred from homology"/>
<keyword evidence="4" id="KW-0808">Transferase</keyword>
<organism evidence="8 9">
    <name type="scientific">Candidatus Terrybacteria bacterium RIFCSPHIGHO2_01_FULL_48_17</name>
    <dbReference type="NCBI Taxonomy" id="1802362"/>
    <lineage>
        <taxon>Bacteria</taxon>
        <taxon>Candidatus Terryibacteriota</taxon>
    </lineage>
</organism>
<evidence type="ECO:0000256" key="4">
    <source>
        <dbReference type="ARBA" id="ARBA00022679"/>
    </source>
</evidence>
<evidence type="ECO:0000313" key="8">
    <source>
        <dbReference type="EMBL" id="OHA48904.1"/>
    </source>
</evidence>
<comment type="similarity">
    <text evidence="2 6">Belongs to the NDK family.</text>
</comment>
<keyword evidence="5 8" id="KW-0418">Kinase</keyword>
<feature type="domain" description="Nucleoside diphosphate kinase-like" evidence="7">
    <location>
        <begin position="7"/>
        <end position="187"/>
    </location>
</feature>
<dbReference type="PROSITE" id="PS51374">
    <property type="entry name" value="NDPK_LIKE"/>
    <property type="match status" value="1"/>
</dbReference>
<dbReference type="GO" id="GO:0004550">
    <property type="term" value="F:nucleoside diphosphate kinase activity"/>
    <property type="evidence" value="ECO:0007669"/>
    <property type="project" value="UniProtKB-EC"/>
</dbReference>
<gene>
    <name evidence="8" type="ORF">A2806_04390</name>
</gene>
<evidence type="ECO:0000259" key="7">
    <source>
        <dbReference type="SMART" id="SM00562"/>
    </source>
</evidence>
<comment type="cofactor">
    <cofactor evidence="1">
        <name>Mg(2+)</name>
        <dbReference type="ChEBI" id="CHEBI:18420"/>
    </cofactor>
</comment>
<dbReference type="SUPFAM" id="SSF54919">
    <property type="entry name" value="Nucleoside diphosphate kinase, NDK"/>
    <property type="match status" value="1"/>
</dbReference>
<evidence type="ECO:0000256" key="6">
    <source>
        <dbReference type="PROSITE-ProRule" id="PRU00706"/>
    </source>
</evidence>
<sequence>MTTHPKEEKTLLIIKPDAVRRGLIGEIIKRVEVRGLKIVALRMFWAKPEDMDRHYPKDQTWIRRLGEKTLTTYEKYGYDAKKELGTTDVLEIGTQVRGWLISFMTAGPLVKMIVQGVHAVDMVRKLVGQTMPAMAEMGTIRGDYSVDSAAAANQDKRAVRNLVHASETPDEAANEIGLWFSKNEIFEYPRSDEDAIW</sequence>
<reference evidence="8 9" key="1">
    <citation type="journal article" date="2016" name="Nat. Commun.">
        <title>Thousands of microbial genomes shed light on interconnected biogeochemical processes in an aquifer system.</title>
        <authorList>
            <person name="Anantharaman K."/>
            <person name="Brown C.T."/>
            <person name="Hug L.A."/>
            <person name="Sharon I."/>
            <person name="Castelle C.J."/>
            <person name="Probst A.J."/>
            <person name="Thomas B.C."/>
            <person name="Singh A."/>
            <person name="Wilkins M.J."/>
            <person name="Karaoz U."/>
            <person name="Brodie E.L."/>
            <person name="Williams K.H."/>
            <person name="Hubbard S.S."/>
            <person name="Banfield J.F."/>
        </authorList>
    </citation>
    <scope>NUCLEOTIDE SEQUENCE [LARGE SCALE GENOMIC DNA]</scope>
</reference>
<evidence type="ECO:0000256" key="3">
    <source>
        <dbReference type="ARBA" id="ARBA00012966"/>
    </source>
</evidence>
<dbReference type="Pfam" id="PF00334">
    <property type="entry name" value="NDK"/>
    <property type="match status" value="2"/>
</dbReference>
<name>A0A1G2PKQ2_9BACT</name>
<protein>
    <recommendedName>
        <fullName evidence="3">nucleoside-diphosphate kinase</fullName>
        <ecNumber evidence="3">2.7.4.6</ecNumber>
    </recommendedName>
</protein>
<dbReference type="AlphaFoldDB" id="A0A1G2PKQ2"/>
<evidence type="ECO:0000256" key="1">
    <source>
        <dbReference type="ARBA" id="ARBA00001946"/>
    </source>
</evidence>
<comment type="caution">
    <text evidence="8">The sequence shown here is derived from an EMBL/GenBank/DDBJ whole genome shotgun (WGS) entry which is preliminary data.</text>
</comment>
<dbReference type="InterPro" id="IPR036850">
    <property type="entry name" value="NDK-like_dom_sf"/>
</dbReference>
<evidence type="ECO:0000256" key="2">
    <source>
        <dbReference type="ARBA" id="ARBA00008142"/>
    </source>
</evidence>
<dbReference type="SMART" id="SM00562">
    <property type="entry name" value="NDK"/>
    <property type="match status" value="1"/>
</dbReference>
<dbReference type="EMBL" id="MHSS01000002">
    <property type="protein sequence ID" value="OHA48904.1"/>
    <property type="molecule type" value="Genomic_DNA"/>
</dbReference>
<comment type="caution">
    <text evidence="6">Lacks conserved residue(s) required for the propagation of feature annotation.</text>
</comment>
<dbReference type="InterPro" id="IPR034907">
    <property type="entry name" value="NDK-like_dom"/>
</dbReference>